<name>A0ABU0BDB1_9HYPH</name>
<dbReference type="InterPro" id="IPR018312">
    <property type="entry name" value="Chromosome_initiator_DnaA_CS"/>
</dbReference>
<proteinExistence type="predicted"/>
<protein>
    <recommendedName>
        <fullName evidence="1">Chromosomal replication initiator DnaA C-terminal domain-containing protein</fullName>
    </recommendedName>
</protein>
<evidence type="ECO:0000259" key="1">
    <source>
        <dbReference type="SMART" id="SM00760"/>
    </source>
</evidence>
<dbReference type="EMBL" id="JAUSUI010000005">
    <property type="protein sequence ID" value="MDQ0303822.1"/>
    <property type="molecule type" value="Genomic_DNA"/>
</dbReference>
<evidence type="ECO:0000313" key="3">
    <source>
        <dbReference type="Proteomes" id="UP001224682"/>
    </source>
</evidence>
<dbReference type="Pfam" id="PF08299">
    <property type="entry name" value="Bac_DnaA_C"/>
    <property type="match status" value="1"/>
</dbReference>
<dbReference type="SMART" id="SM00760">
    <property type="entry name" value="Bac_DnaA_C"/>
    <property type="match status" value="1"/>
</dbReference>
<dbReference type="PANTHER" id="PTHR30050:SF2">
    <property type="entry name" value="CHROMOSOMAL REPLICATION INITIATOR PROTEIN DNAA"/>
    <property type="match status" value="1"/>
</dbReference>
<dbReference type="PANTHER" id="PTHR30050">
    <property type="entry name" value="CHROMOSOMAL REPLICATION INITIATOR PROTEIN DNAA"/>
    <property type="match status" value="1"/>
</dbReference>
<dbReference type="SUPFAM" id="SSF48295">
    <property type="entry name" value="TrpR-like"/>
    <property type="match status" value="1"/>
</dbReference>
<feature type="domain" description="Chromosomal replication initiator DnaA C-terminal" evidence="1">
    <location>
        <begin position="97"/>
        <end position="166"/>
    </location>
</feature>
<sequence>MLNVPAPSKLHIRRAVEPVEAITAAEALARFNATRARTAPVARPIAVRWRPHLYEEEFGPKWQAQVSERTVWFAPPAEKPPALSDGRDWLHLASRLSCDRVIAATAKYYSVTRSDLASQRRTANVVMPRQVAMYLCRELTGRSLPFIGSRLGGRDHTTILHGVRKIAEMLEAGHPLLHADILDIKYMLGKPK</sequence>
<dbReference type="InterPro" id="IPR013159">
    <property type="entry name" value="DnaA_C"/>
</dbReference>
<dbReference type="Gene3D" id="1.10.1750.10">
    <property type="match status" value="1"/>
</dbReference>
<accession>A0ABU0BDB1</accession>
<organism evidence="2 3">
    <name type="scientific">Ancylobacter polymorphus</name>
    <dbReference type="NCBI Taxonomy" id="223390"/>
    <lineage>
        <taxon>Bacteria</taxon>
        <taxon>Pseudomonadati</taxon>
        <taxon>Pseudomonadota</taxon>
        <taxon>Alphaproteobacteria</taxon>
        <taxon>Hyphomicrobiales</taxon>
        <taxon>Xanthobacteraceae</taxon>
        <taxon>Ancylobacter</taxon>
    </lineage>
</organism>
<reference evidence="2 3" key="1">
    <citation type="submission" date="2023-07" db="EMBL/GenBank/DDBJ databases">
        <title>Genomic Encyclopedia of Type Strains, Phase IV (KMG-IV): sequencing the most valuable type-strain genomes for metagenomic binning, comparative biology and taxonomic classification.</title>
        <authorList>
            <person name="Goeker M."/>
        </authorList>
    </citation>
    <scope>NUCLEOTIDE SEQUENCE [LARGE SCALE GENOMIC DNA]</scope>
    <source>
        <strain evidence="2 3">DSM 2457</strain>
    </source>
</reference>
<dbReference type="Proteomes" id="UP001224682">
    <property type="component" value="Unassembled WGS sequence"/>
</dbReference>
<gene>
    <name evidence="2" type="ORF">J2S75_002856</name>
</gene>
<comment type="caution">
    <text evidence="2">The sequence shown here is derived from an EMBL/GenBank/DDBJ whole genome shotgun (WGS) entry which is preliminary data.</text>
</comment>
<evidence type="ECO:0000313" key="2">
    <source>
        <dbReference type="EMBL" id="MDQ0303822.1"/>
    </source>
</evidence>
<dbReference type="CDD" id="cd06571">
    <property type="entry name" value="Bac_DnaA_C"/>
    <property type="match status" value="1"/>
</dbReference>
<dbReference type="PROSITE" id="PS01008">
    <property type="entry name" value="DNAA"/>
    <property type="match status" value="1"/>
</dbReference>
<dbReference type="InterPro" id="IPR010921">
    <property type="entry name" value="Trp_repressor/repl_initiator"/>
</dbReference>
<keyword evidence="3" id="KW-1185">Reference proteome</keyword>